<dbReference type="EMBL" id="JN190939">
    <property type="protein sequence ID" value="AEO19638.1"/>
    <property type="molecule type" value="Genomic_DNA"/>
</dbReference>
<evidence type="ECO:0000313" key="12">
    <source>
        <dbReference type="EMBL" id="AEO19701.1"/>
    </source>
</evidence>
<comment type="function">
    <text evidence="9">Core subunit of the mitochondrial membrane respiratory chain NADH dehydrogenase (Complex I) which catalyzes electron transfer from NADH through the respiratory chain, using ubiquinone as an electron acceptor. Essential for the catalytic activity of complex I.</text>
</comment>
<comment type="subcellular location">
    <subcellularLocation>
        <location evidence="1">Membrane</location>
    </subcellularLocation>
    <subcellularLocation>
        <location evidence="9">Mitochondrion membrane</location>
        <topology evidence="9">Multi-pass membrane protein</topology>
    </subcellularLocation>
</comment>
<dbReference type="EC" id="7.1.1.2" evidence="9"/>
<evidence type="ECO:0000313" key="11">
    <source>
        <dbReference type="EMBL" id="AEO19670.1"/>
    </source>
</evidence>
<reference evidence="11" key="2">
    <citation type="journal article" date="2012" name="J. Gen. Appl. Microbiol.">
        <title>The mitochondrial genome of the white-rot fungus Flammulina velutipes.</title>
        <authorList>
            <person name="Yoon H."/>
            <person name="You Y.H."/>
            <person name="Woo J.R."/>
            <person name="Park Y.J."/>
            <person name="Kong W.S."/>
            <person name="Lee B.M."/>
            <person name="Kim J.G."/>
        </authorList>
    </citation>
    <scope>NUCLEOTIDE SEQUENCE</scope>
    <source>
        <strain evidence="11">4019-20</strain>
    </source>
</reference>
<accession>M9MU68</accession>
<evidence type="ECO:0000256" key="6">
    <source>
        <dbReference type="ARBA" id="ARBA00022989"/>
    </source>
</evidence>
<gene>
    <name evidence="11" type="primary">nad3</name>
</gene>
<keyword evidence="9 11" id="KW-0496">Mitochondrion</keyword>
<comment type="catalytic activity">
    <reaction evidence="8 9">
        <text>a ubiquinone + NADH + 5 H(+)(in) = a ubiquinol + NAD(+) + 4 H(+)(out)</text>
        <dbReference type="Rhea" id="RHEA:29091"/>
        <dbReference type="Rhea" id="RHEA-COMP:9565"/>
        <dbReference type="Rhea" id="RHEA-COMP:9566"/>
        <dbReference type="ChEBI" id="CHEBI:15378"/>
        <dbReference type="ChEBI" id="CHEBI:16389"/>
        <dbReference type="ChEBI" id="CHEBI:17976"/>
        <dbReference type="ChEBI" id="CHEBI:57540"/>
        <dbReference type="ChEBI" id="CHEBI:57945"/>
        <dbReference type="EC" id="7.1.1.2"/>
    </reaction>
</comment>
<dbReference type="AlphaFoldDB" id="M9MU68"/>
<comment type="similarity">
    <text evidence="2 9">Belongs to the complex I subunit 3 family.</text>
</comment>
<keyword evidence="5 9" id="KW-0812">Transmembrane</keyword>
<dbReference type="EMBL" id="JN190941">
    <property type="protein sequence ID" value="AEO19701.1"/>
    <property type="molecule type" value="Genomic_DNA"/>
</dbReference>
<protein>
    <recommendedName>
        <fullName evidence="3 9">NADH-ubiquinone oxidoreductase chain 3</fullName>
        <ecNumber evidence="9">7.1.1.2</ecNumber>
    </recommendedName>
</protein>
<feature type="transmembrane region" description="Helical" evidence="9">
    <location>
        <begin position="61"/>
        <end position="81"/>
    </location>
</feature>
<keyword evidence="9" id="KW-0679">Respiratory chain</keyword>
<keyword evidence="9" id="KW-0520">NAD</keyword>
<dbReference type="InterPro" id="IPR000440">
    <property type="entry name" value="NADH_UbQ/plastoQ_OxRdtase_su3"/>
</dbReference>
<sequence>MTLIFNTFTIYTIVVTALAFIFLLVNFFLSPHSPYEAKVSPYECGFIGEIYQTREIFSIQFILVALLFLPFDMELVAFFPIVPSYLELEYYGYTTILIFFLILTLGFILELGSGAISLINYTYEKEKK</sequence>
<keyword evidence="4 9" id="KW-0813">Transport</keyword>
<dbReference type="GO" id="GO:0008137">
    <property type="term" value="F:NADH dehydrogenase (ubiquinone) activity"/>
    <property type="evidence" value="ECO:0007669"/>
    <property type="project" value="UniProtKB-UniRule"/>
</dbReference>
<geneLocation type="mitochondrion" evidence="11"/>
<evidence type="ECO:0000256" key="4">
    <source>
        <dbReference type="ARBA" id="ARBA00022448"/>
    </source>
</evidence>
<evidence type="ECO:0000256" key="9">
    <source>
        <dbReference type="RuleBase" id="RU003640"/>
    </source>
</evidence>
<dbReference type="InterPro" id="IPR038430">
    <property type="entry name" value="NDAH_ubi_oxred_su3_sf"/>
</dbReference>
<keyword evidence="9" id="KW-1278">Translocase</keyword>
<dbReference type="PANTHER" id="PTHR11058:SF9">
    <property type="entry name" value="NADH-UBIQUINONE OXIDOREDUCTASE CHAIN 3"/>
    <property type="match status" value="1"/>
</dbReference>
<dbReference type="Pfam" id="PF00507">
    <property type="entry name" value="Oxidored_q4"/>
    <property type="match status" value="1"/>
</dbReference>
<dbReference type="RefSeq" id="YP_008080585.1">
    <property type="nucleotide sequence ID" value="NC_021373.1"/>
</dbReference>
<evidence type="ECO:0000256" key="8">
    <source>
        <dbReference type="ARBA" id="ARBA00049551"/>
    </source>
</evidence>
<reference evidence="10" key="1">
    <citation type="submission" date="2011-06" db="EMBL/GenBank/DDBJ databases">
        <title>Mitochondrial DNA sequences extracted from three strains of Flammulina velutipes.</title>
        <authorList>
            <person name="Yoon H."/>
            <person name="Kong W.-S."/>
            <person name="Kim J.-G."/>
        </authorList>
    </citation>
    <scope>NUCLEOTIDE SEQUENCE</scope>
    <source>
        <strain evidence="10">4019-18</strain>
        <strain evidence="12">4019-18x20</strain>
    </source>
</reference>
<keyword evidence="9" id="KW-0830">Ubiquinone</keyword>
<dbReference type="Gene3D" id="1.20.58.1610">
    <property type="entry name" value="NADH:ubiquinone/plastoquinone oxidoreductase, chain 3"/>
    <property type="match status" value="1"/>
</dbReference>
<evidence type="ECO:0000256" key="5">
    <source>
        <dbReference type="ARBA" id="ARBA00022692"/>
    </source>
</evidence>
<evidence type="ECO:0000256" key="2">
    <source>
        <dbReference type="ARBA" id="ARBA00008472"/>
    </source>
</evidence>
<name>M9MU68_FLAVE</name>
<keyword evidence="7 9" id="KW-0472">Membrane</keyword>
<dbReference type="GO" id="GO:0030964">
    <property type="term" value="C:NADH dehydrogenase complex"/>
    <property type="evidence" value="ECO:0007669"/>
    <property type="project" value="TreeGrafter"/>
</dbReference>
<feature type="transmembrane region" description="Helical" evidence="9">
    <location>
        <begin position="6"/>
        <end position="29"/>
    </location>
</feature>
<dbReference type="GeneID" id="15822019"/>
<keyword evidence="9" id="KW-0249">Electron transport</keyword>
<dbReference type="GO" id="GO:0031966">
    <property type="term" value="C:mitochondrial membrane"/>
    <property type="evidence" value="ECO:0007669"/>
    <property type="project" value="UniProtKB-SubCell"/>
</dbReference>
<evidence type="ECO:0000256" key="1">
    <source>
        <dbReference type="ARBA" id="ARBA00004370"/>
    </source>
</evidence>
<evidence type="ECO:0000256" key="7">
    <source>
        <dbReference type="ARBA" id="ARBA00023136"/>
    </source>
</evidence>
<proteinExistence type="inferred from homology"/>
<keyword evidence="6 9" id="KW-1133">Transmembrane helix</keyword>
<dbReference type="PANTHER" id="PTHR11058">
    <property type="entry name" value="NADH-UBIQUINONE OXIDOREDUCTASE CHAIN 3"/>
    <property type="match status" value="1"/>
</dbReference>
<evidence type="ECO:0000313" key="10">
    <source>
        <dbReference type="EMBL" id="AEO19638.1"/>
    </source>
</evidence>
<feature type="transmembrane region" description="Helical" evidence="9">
    <location>
        <begin position="93"/>
        <end position="119"/>
    </location>
</feature>
<dbReference type="EMBL" id="JN190940">
    <property type="protein sequence ID" value="AEO19670.1"/>
    <property type="molecule type" value="Genomic_DNA"/>
</dbReference>
<organism evidence="11">
    <name type="scientific">Flammulina velutipes</name>
    <name type="common">Agaricus velutipes</name>
    <dbReference type="NCBI Taxonomy" id="38945"/>
    <lineage>
        <taxon>Eukaryota</taxon>
        <taxon>Fungi</taxon>
        <taxon>Dikarya</taxon>
        <taxon>Basidiomycota</taxon>
        <taxon>Agaricomycotina</taxon>
        <taxon>Agaricomycetes</taxon>
        <taxon>Agaricomycetidae</taxon>
        <taxon>Agaricales</taxon>
        <taxon>Marasmiineae</taxon>
        <taxon>Physalacriaceae</taxon>
        <taxon>Flammulina</taxon>
    </lineage>
</organism>
<evidence type="ECO:0000256" key="3">
    <source>
        <dbReference type="ARBA" id="ARBA00021007"/>
    </source>
</evidence>